<protein>
    <submittedName>
        <fullName evidence="2">Uncharacterized protein</fullName>
    </submittedName>
</protein>
<evidence type="ECO:0000313" key="2">
    <source>
        <dbReference type="EMBL" id="QDT04068.1"/>
    </source>
</evidence>
<organism evidence="2 3">
    <name type="scientific">Rubripirellula lacrimiformis</name>
    <dbReference type="NCBI Taxonomy" id="1930273"/>
    <lineage>
        <taxon>Bacteria</taxon>
        <taxon>Pseudomonadati</taxon>
        <taxon>Planctomycetota</taxon>
        <taxon>Planctomycetia</taxon>
        <taxon>Pirellulales</taxon>
        <taxon>Pirellulaceae</taxon>
        <taxon>Rubripirellula</taxon>
    </lineage>
</organism>
<evidence type="ECO:0000256" key="1">
    <source>
        <dbReference type="SAM" id="MobiDB-lite"/>
    </source>
</evidence>
<sequence length="140" mass="15189">MENPCSAAPASRNPKPPATPAPKKSRSASRQDFRQTPVPPSLRPSVAQVAKTFGKPPSLHPSIPPSLRSASRQDFRPRQAGRRGMGLAERLGDLRYLRPVTSGNPNMTFIFWIAAPLAPLARLSMAQTKTARSPQSRAVI</sequence>
<dbReference type="EMBL" id="CP036525">
    <property type="protein sequence ID" value="QDT04068.1"/>
    <property type="molecule type" value="Genomic_DNA"/>
</dbReference>
<reference evidence="2 3" key="1">
    <citation type="submission" date="2019-02" db="EMBL/GenBank/DDBJ databases">
        <title>Deep-cultivation of Planctomycetes and their phenomic and genomic characterization uncovers novel biology.</title>
        <authorList>
            <person name="Wiegand S."/>
            <person name="Jogler M."/>
            <person name="Boedeker C."/>
            <person name="Pinto D."/>
            <person name="Vollmers J."/>
            <person name="Rivas-Marin E."/>
            <person name="Kohn T."/>
            <person name="Peeters S.H."/>
            <person name="Heuer A."/>
            <person name="Rast P."/>
            <person name="Oberbeckmann S."/>
            <person name="Bunk B."/>
            <person name="Jeske O."/>
            <person name="Meyerdierks A."/>
            <person name="Storesund J.E."/>
            <person name="Kallscheuer N."/>
            <person name="Luecker S."/>
            <person name="Lage O.M."/>
            <person name="Pohl T."/>
            <person name="Merkel B.J."/>
            <person name="Hornburger P."/>
            <person name="Mueller R.-W."/>
            <person name="Bruemmer F."/>
            <person name="Labrenz M."/>
            <person name="Spormann A.M."/>
            <person name="Op den Camp H."/>
            <person name="Overmann J."/>
            <person name="Amann R."/>
            <person name="Jetten M.S.M."/>
            <person name="Mascher T."/>
            <person name="Medema M.H."/>
            <person name="Devos D.P."/>
            <person name="Kaster A.-K."/>
            <person name="Ovreas L."/>
            <person name="Rohde M."/>
            <person name="Galperin M.Y."/>
            <person name="Jogler C."/>
        </authorList>
    </citation>
    <scope>NUCLEOTIDE SEQUENCE [LARGE SCALE GENOMIC DNA]</scope>
    <source>
        <strain evidence="2 3">K22_7</strain>
    </source>
</reference>
<dbReference type="KEGG" id="rlc:K227x_24540"/>
<keyword evidence="3" id="KW-1185">Reference proteome</keyword>
<dbReference type="AlphaFoldDB" id="A0A517NAM4"/>
<evidence type="ECO:0000313" key="3">
    <source>
        <dbReference type="Proteomes" id="UP000318538"/>
    </source>
</evidence>
<name>A0A517NAM4_9BACT</name>
<accession>A0A517NAM4</accession>
<gene>
    <name evidence="2" type="ORF">K227x_24540</name>
</gene>
<dbReference type="Proteomes" id="UP000318538">
    <property type="component" value="Chromosome"/>
</dbReference>
<feature type="region of interest" description="Disordered" evidence="1">
    <location>
        <begin position="1"/>
        <end position="86"/>
    </location>
</feature>
<proteinExistence type="predicted"/>